<protein>
    <recommendedName>
        <fullName evidence="3">Acetyltransferase (GNAT) domain-containing protein</fullName>
    </recommendedName>
</protein>
<gene>
    <name evidence="1" type="ORF">IZT61_14300</name>
</gene>
<keyword evidence="2" id="KW-1185">Reference proteome</keyword>
<reference evidence="1 2" key="1">
    <citation type="submission" date="2020-11" db="EMBL/GenBank/DDBJ databases">
        <title>Pedobacter endophytica, an endophytic bacteria isolated form Carex pumila.</title>
        <authorList>
            <person name="Peng Y."/>
            <person name="Jiang L."/>
            <person name="Lee J."/>
        </authorList>
    </citation>
    <scope>NUCLEOTIDE SEQUENCE [LARGE SCALE GENOMIC DNA]</scope>
    <source>
        <strain evidence="1 2">JBR3-12</strain>
    </source>
</reference>
<evidence type="ECO:0008006" key="3">
    <source>
        <dbReference type="Google" id="ProtNLM"/>
    </source>
</evidence>
<dbReference type="KEGG" id="pex:IZT61_14300"/>
<dbReference type="Proteomes" id="UP000594759">
    <property type="component" value="Chromosome"/>
</dbReference>
<accession>A0A7U3Q447</accession>
<name>A0A7U3Q447_9SPHI</name>
<evidence type="ECO:0000313" key="1">
    <source>
        <dbReference type="EMBL" id="QPH38260.1"/>
    </source>
</evidence>
<proteinExistence type="predicted"/>
<dbReference type="AlphaFoldDB" id="A0A7U3Q447"/>
<dbReference type="EMBL" id="CP064939">
    <property type="protein sequence ID" value="QPH38260.1"/>
    <property type="molecule type" value="Genomic_DNA"/>
</dbReference>
<sequence>MVINLCSSVTEYESLSHVYRSEDGPDGYLINLLEKGPQYYIDGFNSEFKLLVVNDKIIPIVINQGKDKSSYLSALSVHYIKHGIDSVKEKVKSRLLYGSLQCLGIILNALLNLVRINKAVYVNCWIIPTGASVYLNNEELLNIREFFQGAYKSYAIIFKGVNNYLHFEGMSLPNSNCLTNRIVYAVDMDEEFLKKSDIKKAIKANAKTTYLLTQGDQLKSIDMVTIRHLYNQLYFGKHSKYSLPYNQQWFEMIRALPFFKLQAFKNSDQEVVAFTVTFLDNGSIISSLGACKQNTADYFHLYTLNFAIRVLDAKTQHKNLNYSSGGDEFKKNRGGIARAEYDLIYFDHLSLIKKSIWRFFISICNKTIMYLNK</sequence>
<organism evidence="1 2">
    <name type="scientific">Pedobacter endophyticus</name>
    <dbReference type="NCBI Taxonomy" id="2789740"/>
    <lineage>
        <taxon>Bacteria</taxon>
        <taxon>Pseudomonadati</taxon>
        <taxon>Bacteroidota</taxon>
        <taxon>Sphingobacteriia</taxon>
        <taxon>Sphingobacteriales</taxon>
        <taxon>Sphingobacteriaceae</taxon>
        <taxon>Pedobacter</taxon>
    </lineage>
</organism>
<evidence type="ECO:0000313" key="2">
    <source>
        <dbReference type="Proteomes" id="UP000594759"/>
    </source>
</evidence>
<dbReference type="RefSeq" id="WP_196097619.1">
    <property type="nucleotide sequence ID" value="NZ_CP064939.1"/>
</dbReference>